<proteinExistence type="predicted"/>
<dbReference type="InterPro" id="IPR029016">
    <property type="entry name" value="GAF-like_dom_sf"/>
</dbReference>
<gene>
    <name evidence="4" type="ORF">GB864_01380</name>
</gene>
<protein>
    <submittedName>
        <fullName evidence="4">Helix-turn-helix domain-containing protein</fullName>
    </submittedName>
</protein>
<sequence>MASDGADATGVLDRVTAILEAFVDGDDDGLGVSELARRAGLPKSTVSRIAADLVRRRYLDRVGDRLFLGLRLFELGQSVERPRALRHAAVPIATALRDATGLAVCIALVDGDDALVVASIRGIGGVAADLAIGERFSVGEVAEPEPSLAAALAAAIRAGAGSESVDPEAGVEHLAVPGLGVEGRAVAAIAVTRSAAAGSSDPIRAALREASVALQHRLAG</sequence>
<dbReference type="SMART" id="SM00346">
    <property type="entry name" value="HTH_ICLR"/>
    <property type="match status" value="1"/>
</dbReference>
<dbReference type="RefSeq" id="WP_160422494.1">
    <property type="nucleotide sequence ID" value="NZ_WSTA01000003.1"/>
</dbReference>
<dbReference type="InterPro" id="IPR050707">
    <property type="entry name" value="HTH_MetabolicPath_Reg"/>
</dbReference>
<dbReference type="Pfam" id="PF09339">
    <property type="entry name" value="HTH_IclR"/>
    <property type="match status" value="1"/>
</dbReference>
<feature type="domain" description="HTH iclR-type" evidence="3">
    <location>
        <begin position="9"/>
        <end position="70"/>
    </location>
</feature>
<evidence type="ECO:0000256" key="1">
    <source>
        <dbReference type="ARBA" id="ARBA00023015"/>
    </source>
</evidence>
<dbReference type="PANTHER" id="PTHR30136">
    <property type="entry name" value="HELIX-TURN-HELIX TRANSCRIPTIONAL REGULATOR, ICLR FAMILY"/>
    <property type="match status" value="1"/>
</dbReference>
<keyword evidence="2" id="KW-0804">Transcription</keyword>
<dbReference type="GO" id="GO:0003700">
    <property type="term" value="F:DNA-binding transcription factor activity"/>
    <property type="evidence" value="ECO:0007669"/>
    <property type="project" value="TreeGrafter"/>
</dbReference>
<keyword evidence="1" id="KW-0805">Transcription regulation</keyword>
<dbReference type="AlphaFoldDB" id="A0A6I4NS16"/>
<dbReference type="InterPro" id="IPR036390">
    <property type="entry name" value="WH_DNA-bd_sf"/>
</dbReference>
<accession>A0A6I4NS16</accession>
<dbReference type="Gene3D" id="1.10.10.10">
    <property type="entry name" value="Winged helix-like DNA-binding domain superfamily/Winged helix DNA-binding domain"/>
    <property type="match status" value="1"/>
</dbReference>
<keyword evidence="5" id="KW-1185">Reference proteome</keyword>
<dbReference type="PANTHER" id="PTHR30136:SF35">
    <property type="entry name" value="HTH-TYPE TRANSCRIPTIONAL REGULATOR RV1719"/>
    <property type="match status" value="1"/>
</dbReference>
<dbReference type="PROSITE" id="PS51077">
    <property type="entry name" value="HTH_ICLR"/>
    <property type="match status" value="1"/>
</dbReference>
<dbReference type="GO" id="GO:0003677">
    <property type="term" value="F:DNA binding"/>
    <property type="evidence" value="ECO:0007669"/>
    <property type="project" value="InterPro"/>
</dbReference>
<name>A0A6I4NS16_9MICO</name>
<dbReference type="GO" id="GO:0045892">
    <property type="term" value="P:negative regulation of DNA-templated transcription"/>
    <property type="evidence" value="ECO:0007669"/>
    <property type="project" value="TreeGrafter"/>
</dbReference>
<dbReference type="InterPro" id="IPR005471">
    <property type="entry name" value="Tscrpt_reg_IclR_N"/>
</dbReference>
<evidence type="ECO:0000313" key="4">
    <source>
        <dbReference type="EMBL" id="MWB97216.1"/>
    </source>
</evidence>
<dbReference type="EMBL" id="WSTA01000003">
    <property type="protein sequence ID" value="MWB97216.1"/>
    <property type="molecule type" value="Genomic_DNA"/>
</dbReference>
<dbReference type="InterPro" id="IPR036388">
    <property type="entry name" value="WH-like_DNA-bd_sf"/>
</dbReference>
<evidence type="ECO:0000313" key="5">
    <source>
        <dbReference type="Proteomes" id="UP000438182"/>
    </source>
</evidence>
<comment type="caution">
    <text evidence="4">The sequence shown here is derived from an EMBL/GenBank/DDBJ whole genome shotgun (WGS) entry which is preliminary data.</text>
</comment>
<dbReference type="SUPFAM" id="SSF55781">
    <property type="entry name" value="GAF domain-like"/>
    <property type="match status" value="1"/>
</dbReference>
<dbReference type="Proteomes" id="UP000438182">
    <property type="component" value="Unassembled WGS sequence"/>
</dbReference>
<dbReference type="SUPFAM" id="SSF46785">
    <property type="entry name" value="Winged helix' DNA-binding domain"/>
    <property type="match status" value="1"/>
</dbReference>
<dbReference type="Gene3D" id="3.30.450.40">
    <property type="match status" value="1"/>
</dbReference>
<evidence type="ECO:0000256" key="2">
    <source>
        <dbReference type="ARBA" id="ARBA00023163"/>
    </source>
</evidence>
<organism evidence="4 5">
    <name type="scientific">Agromyces seonyuensis</name>
    <dbReference type="NCBI Taxonomy" id="2662446"/>
    <lineage>
        <taxon>Bacteria</taxon>
        <taxon>Bacillati</taxon>
        <taxon>Actinomycetota</taxon>
        <taxon>Actinomycetes</taxon>
        <taxon>Micrococcales</taxon>
        <taxon>Microbacteriaceae</taxon>
        <taxon>Agromyces</taxon>
    </lineage>
</organism>
<reference evidence="4 5" key="1">
    <citation type="submission" date="2019-12" db="EMBL/GenBank/DDBJ databases">
        <authorList>
            <person name="Kim Y.S."/>
        </authorList>
    </citation>
    <scope>NUCLEOTIDE SEQUENCE [LARGE SCALE GENOMIC DNA]</scope>
    <source>
        <strain evidence="4 5">MMS17-SY077</strain>
    </source>
</reference>
<evidence type="ECO:0000259" key="3">
    <source>
        <dbReference type="PROSITE" id="PS51077"/>
    </source>
</evidence>